<organism evidence="1 2">
    <name type="scientific">Nephila pilipes</name>
    <name type="common">Giant wood spider</name>
    <name type="synonym">Nephila maculata</name>
    <dbReference type="NCBI Taxonomy" id="299642"/>
    <lineage>
        <taxon>Eukaryota</taxon>
        <taxon>Metazoa</taxon>
        <taxon>Ecdysozoa</taxon>
        <taxon>Arthropoda</taxon>
        <taxon>Chelicerata</taxon>
        <taxon>Arachnida</taxon>
        <taxon>Araneae</taxon>
        <taxon>Araneomorphae</taxon>
        <taxon>Entelegynae</taxon>
        <taxon>Araneoidea</taxon>
        <taxon>Nephilidae</taxon>
        <taxon>Nephila</taxon>
    </lineage>
</organism>
<dbReference type="Proteomes" id="UP000887013">
    <property type="component" value="Unassembled WGS sequence"/>
</dbReference>
<name>A0A8X6T800_NEPPI</name>
<sequence length="85" mass="9887">MMDRPADLLFALKLLSRLKCRGSHGLDRVFYPASSMKVGNRWSRVIGHPLKISRLEKIEIITTFRTYHPDNDSNEKKDCSMSNHR</sequence>
<comment type="caution">
    <text evidence="1">The sequence shown here is derived from an EMBL/GenBank/DDBJ whole genome shotgun (WGS) entry which is preliminary data.</text>
</comment>
<gene>
    <name evidence="1" type="ORF">NPIL_63341</name>
</gene>
<reference evidence="1" key="1">
    <citation type="submission" date="2020-08" db="EMBL/GenBank/DDBJ databases">
        <title>Multicomponent nature underlies the extraordinary mechanical properties of spider dragline silk.</title>
        <authorList>
            <person name="Kono N."/>
            <person name="Nakamura H."/>
            <person name="Mori M."/>
            <person name="Yoshida Y."/>
            <person name="Ohtoshi R."/>
            <person name="Malay A.D."/>
            <person name="Moran D.A.P."/>
            <person name="Tomita M."/>
            <person name="Numata K."/>
            <person name="Arakawa K."/>
        </authorList>
    </citation>
    <scope>NUCLEOTIDE SEQUENCE</scope>
</reference>
<proteinExistence type="predicted"/>
<protein>
    <submittedName>
        <fullName evidence="1">Uncharacterized protein</fullName>
    </submittedName>
</protein>
<accession>A0A8X6T800</accession>
<evidence type="ECO:0000313" key="2">
    <source>
        <dbReference type="Proteomes" id="UP000887013"/>
    </source>
</evidence>
<dbReference type="AlphaFoldDB" id="A0A8X6T800"/>
<evidence type="ECO:0000313" key="1">
    <source>
        <dbReference type="EMBL" id="GFS80547.1"/>
    </source>
</evidence>
<dbReference type="EMBL" id="BMAW01051451">
    <property type="protein sequence ID" value="GFS80547.1"/>
    <property type="molecule type" value="Genomic_DNA"/>
</dbReference>
<keyword evidence="2" id="KW-1185">Reference proteome</keyword>